<dbReference type="AlphaFoldDB" id="A0A5D3CVB3"/>
<organism evidence="2 3">
    <name type="scientific">Cucumis melo var. makuwa</name>
    <name type="common">Oriental melon</name>
    <dbReference type="NCBI Taxonomy" id="1194695"/>
    <lineage>
        <taxon>Eukaryota</taxon>
        <taxon>Viridiplantae</taxon>
        <taxon>Streptophyta</taxon>
        <taxon>Embryophyta</taxon>
        <taxon>Tracheophyta</taxon>
        <taxon>Spermatophyta</taxon>
        <taxon>Magnoliopsida</taxon>
        <taxon>eudicotyledons</taxon>
        <taxon>Gunneridae</taxon>
        <taxon>Pentapetalae</taxon>
        <taxon>rosids</taxon>
        <taxon>fabids</taxon>
        <taxon>Cucurbitales</taxon>
        <taxon>Cucurbitaceae</taxon>
        <taxon>Benincaseae</taxon>
        <taxon>Cucumis</taxon>
    </lineage>
</organism>
<feature type="compositionally biased region" description="Polar residues" evidence="1">
    <location>
        <begin position="171"/>
        <end position="184"/>
    </location>
</feature>
<reference evidence="2 3" key="1">
    <citation type="submission" date="2019-08" db="EMBL/GenBank/DDBJ databases">
        <title>Draft genome sequences of two oriental melons (Cucumis melo L. var makuwa).</title>
        <authorList>
            <person name="Kwon S.-Y."/>
        </authorList>
    </citation>
    <scope>NUCLEOTIDE SEQUENCE [LARGE SCALE GENOMIC DNA]</scope>
    <source>
        <strain evidence="3">cv. Chang Bougi</strain>
        <tissue evidence="2">Leaf</tissue>
    </source>
</reference>
<proteinExistence type="predicted"/>
<dbReference type="Proteomes" id="UP000321947">
    <property type="component" value="Unassembled WGS sequence"/>
</dbReference>
<gene>
    <name evidence="2" type="ORF">E5676_scaffold637G00270</name>
</gene>
<accession>A0A5D3CVB3</accession>
<feature type="region of interest" description="Disordered" evidence="1">
    <location>
        <begin position="115"/>
        <end position="184"/>
    </location>
</feature>
<evidence type="ECO:0000313" key="3">
    <source>
        <dbReference type="Proteomes" id="UP000321947"/>
    </source>
</evidence>
<dbReference type="EMBL" id="SSTD01008459">
    <property type="protein sequence ID" value="TYK15851.1"/>
    <property type="molecule type" value="Genomic_DNA"/>
</dbReference>
<name>A0A5D3CVB3_CUCMM</name>
<sequence length="227" mass="25782">MPVDVPDLKDALTSVPKPFEGMSDASDVVVEAILEKELLMVMFTAEKFRSYIVGPKFTTVKVPRTKWPFVEEIFLHGAIKITSLDEKNAFEVKGQRLKGTQGKILCKQESDLQKSTLENSSLSPRNSSKTSSVNQSHGGKQKKNPETPIISKFMKKEEETSKPFPAKKPITDQTNKLYESSSQKLRPEGFTRKITIKPRTFETFSEIHFVRPNLKEAQRPKDLKKRP</sequence>
<evidence type="ECO:0000313" key="2">
    <source>
        <dbReference type="EMBL" id="TYK15851.1"/>
    </source>
</evidence>
<evidence type="ECO:0000256" key="1">
    <source>
        <dbReference type="SAM" id="MobiDB-lite"/>
    </source>
</evidence>
<protein>
    <submittedName>
        <fullName evidence="2">Retrotransposon gag protein</fullName>
    </submittedName>
</protein>
<comment type="caution">
    <text evidence="2">The sequence shown here is derived from an EMBL/GenBank/DDBJ whole genome shotgun (WGS) entry which is preliminary data.</text>
</comment>
<feature type="compositionally biased region" description="Polar residues" evidence="1">
    <location>
        <begin position="115"/>
        <end position="138"/>
    </location>
</feature>